<dbReference type="RefSeq" id="WP_093326910.1">
    <property type="nucleotide sequence ID" value="NZ_FOAF01000004.1"/>
</dbReference>
<accession>A0A1H7TNJ7</accession>
<dbReference type="Gene3D" id="3.50.50.60">
    <property type="entry name" value="FAD/NAD(P)-binding domain"/>
    <property type="match status" value="2"/>
</dbReference>
<comment type="similarity">
    <text evidence="2">Belongs to the DadA oxidoreductase family.</text>
</comment>
<keyword evidence="4" id="KW-0560">Oxidoreductase</keyword>
<dbReference type="Proteomes" id="UP000199421">
    <property type="component" value="Unassembled WGS sequence"/>
</dbReference>
<dbReference type="GO" id="GO:0005737">
    <property type="term" value="C:cytoplasm"/>
    <property type="evidence" value="ECO:0007669"/>
    <property type="project" value="TreeGrafter"/>
</dbReference>
<keyword evidence="3" id="KW-0285">Flavoprotein</keyword>
<evidence type="ECO:0000256" key="2">
    <source>
        <dbReference type="ARBA" id="ARBA00009410"/>
    </source>
</evidence>
<dbReference type="PANTHER" id="PTHR13847">
    <property type="entry name" value="SARCOSINE DEHYDROGENASE-RELATED"/>
    <property type="match status" value="1"/>
</dbReference>
<dbReference type="AlphaFoldDB" id="A0A1H7TNJ7"/>
<dbReference type="EMBL" id="FOAF01000004">
    <property type="protein sequence ID" value="SEL85936.1"/>
    <property type="molecule type" value="Genomic_DNA"/>
</dbReference>
<dbReference type="Pfam" id="PF01266">
    <property type="entry name" value="DAO"/>
    <property type="match status" value="1"/>
</dbReference>
<dbReference type="STRING" id="407022.SAMN05661044_03599"/>
<dbReference type="GO" id="GO:0016491">
    <property type="term" value="F:oxidoreductase activity"/>
    <property type="evidence" value="ECO:0007669"/>
    <property type="project" value="UniProtKB-KW"/>
</dbReference>
<name>A0A1H7TNJ7_OLID1</name>
<keyword evidence="7" id="KW-1185">Reference proteome</keyword>
<evidence type="ECO:0000256" key="3">
    <source>
        <dbReference type="ARBA" id="ARBA00022630"/>
    </source>
</evidence>
<evidence type="ECO:0000256" key="1">
    <source>
        <dbReference type="ARBA" id="ARBA00001974"/>
    </source>
</evidence>
<dbReference type="SUPFAM" id="SSF51905">
    <property type="entry name" value="FAD/NAD(P)-binding domain"/>
    <property type="match status" value="1"/>
</dbReference>
<dbReference type="Gene3D" id="3.30.9.10">
    <property type="entry name" value="D-Amino Acid Oxidase, subunit A, domain 2"/>
    <property type="match status" value="1"/>
</dbReference>
<dbReference type="InterPro" id="IPR006076">
    <property type="entry name" value="FAD-dep_OxRdtase"/>
</dbReference>
<proteinExistence type="inferred from homology"/>
<organism evidence="6 7">
    <name type="scientific">Olivibacter domesticus</name>
    <name type="common">Pseudosphingobacterium domesticum</name>
    <dbReference type="NCBI Taxonomy" id="407022"/>
    <lineage>
        <taxon>Bacteria</taxon>
        <taxon>Pseudomonadati</taxon>
        <taxon>Bacteroidota</taxon>
        <taxon>Sphingobacteriia</taxon>
        <taxon>Sphingobacteriales</taxon>
        <taxon>Sphingobacteriaceae</taxon>
        <taxon>Olivibacter</taxon>
    </lineage>
</organism>
<evidence type="ECO:0000256" key="4">
    <source>
        <dbReference type="ARBA" id="ARBA00023002"/>
    </source>
</evidence>
<gene>
    <name evidence="6" type="ORF">SAMN05661044_03599</name>
</gene>
<dbReference type="PANTHER" id="PTHR13847:SF286">
    <property type="entry name" value="D-AMINO ACID DEHYDROGENASE"/>
    <property type="match status" value="1"/>
</dbReference>
<reference evidence="7" key="1">
    <citation type="submission" date="2016-10" db="EMBL/GenBank/DDBJ databases">
        <authorList>
            <person name="Varghese N."/>
            <person name="Submissions S."/>
        </authorList>
    </citation>
    <scope>NUCLEOTIDE SEQUENCE [LARGE SCALE GENOMIC DNA]</scope>
    <source>
        <strain evidence="7">DSM 18733</strain>
    </source>
</reference>
<evidence type="ECO:0000313" key="7">
    <source>
        <dbReference type="Proteomes" id="UP000199421"/>
    </source>
</evidence>
<feature type="domain" description="FAD dependent oxidoreductase" evidence="5">
    <location>
        <begin position="16"/>
        <end position="408"/>
    </location>
</feature>
<comment type="cofactor">
    <cofactor evidence="1">
        <name>FAD</name>
        <dbReference type="ChEBI" id="CHEBI:57692"/>
    </cofactor>
</comment>
<dbReference type="OrthoDB" id="9794226at2"/>
<dbReference type="InterPro" id="IPR036188">
    <property type="entry name" value="FAD/NAD-bd_sf"/>
</dbReference>
<evidence type="ECO:0000313" key="6">
    <source>
        <dbReference type="EMBL" id="SEL85936.1"/>
    </source>
</evidence>
<sequence length="426" mass="46527">MTSTTIDTNQLSKGNVLIIGGGIAGLCSAYYLLNEGWQVTLLDSGDLQDNCSYGNAGMLVPSHFTPLAAPGIVAQGIKWMFNSKSPFYVKPSLSANLISWGLKFVKHANSEHVNRSAPSIRDLNLLSSNLYDEIAKDKGFDFELLHRGILMLYKSEKTAEEETHLAHQAQALGLDVAVLKKDEVQQLEPHVKLDVLGAVHYRCDGHLYPQALMQQLIAYIKGKGAVILEHTKVTDFEVEGGKIAKVIAGNQSFKSDKVVMTGGAWLPELAKKVGLKIPLMPGKGYSFMYKPGQHTLQHPSLLLEARVAVTPMNGHIRFGGTMELAAINSNINMNRVQGIVEAIPQYYPELQVDIPEKRDVWFGFRPCSPDGLPYLGESKKIKNLIVAGGCGMMGLSLGPAVGKVVSELINEQKLSADISLFAPERF</sequence>
<protein>
    <submittedName>
        <fullName evidence="6">D-amino-acid dehydrogenase</fullName>
    </submittedName>
</protein>
<dbReference type="SUPFAM" id="SSF54373">
    <property type="entry name" value="FAD-linked reductases, C-terminal domain"/>
    <property type="match status" value="1"/>
</dbReference>
<evidence type="ECO:0000259" key="5">
    <source>
        <dbReference type="Pfam" id="PF01266"/>
    </source>
</evidence>